<gene>
    <name evidence="1" type="ORF">STH12_00120</name>
</gene>
<reference evidence="2" key="1">
    <citation type="submission" date="2017-03" db="EMBL/GenBank/DDBJ databases">
        <title>Full genome sequence of a non-lethal Shewanella isolate that potentiates virulence of Vibio parahaemolyticus causing acute hepatopancreatic necrosis disease (AHPND) in shrimp.</title>
        <authorList>
            <person name="Prachumwat A."/>
            <person name="Sritunyalucksana K."/>
        </authorList>
    </citation>
    <scope>NUCLEOTIDE SEQUENCE [LARGE SCALE GENOMIC DNA]</scope>
    <source>
        <strain evidence="2">TH2012</strain>
    </source>
</reference>
<organism evidence="1 2">
    <name type="scientific">Shewanella khirikhana</name>
    <dbReference type="NCBI Taxonomy" id="1965282"/>
    <lineage>
        <taxon>Bacteria</taxon>
        <taxon>Pseudomonadati</taxon>
        <taxon>Pseudomonadota</taxon>
        <taxon>Gammaproteobacteria</taxon>
        <taxon>Alteromonadales</taxon>
        <taxon>Shewanellaceae</taxon>
        <taxon>Shewanella</taxon>
    </lineage>
</organism>
<accession>A0ABM7CYV2</accession>
<keyword evidence="2" id="KW-1185">Reference proteome</keyword>
<name>A0ABM7CYV2_9GAMM</name>
<evidence type="ECO:0000313" key="1">
    <source>
        <dbReference type="EMBL" id="AZQ09272.1"/>
    </source>
</evidence>
<dbReference type="Proteomes" id="UP000278437">
    <property type="component" value="Chromosome"/>
</dbReference>
<protein>
    <submittedName>
        <fullName evidence="1">Uncharacterized protein</fullName>
    </submittedName>
</protein>
<sequence>MKAYRSVWVSSLWLAASPKKEVQALEVHASEVTRPSLWRRLLRRPTPAS</sequence>
<dbReference type="EMBL" id="CP020373">
    <property type="protein sequence ID" value="AZQ09272.1"/>
    <property type="molecule type" value="Genomic_DNA"/>
</dbReference>
<dbReference type="RefSeq" id="WP_164551115.1">
    <property type="nucleotide sequence ID" value="NZ_CP020373.1"/>
</dbReference>
<evidence type="ECO:0000313" key="2">
    <source>
        <dbReference type="Proteomes" id="UP000278437"/>
    </source>
</evidence>
<proteinExistence type="predicted"/>